<evidence type="ECO:0000313" key="3">
    <source>
        <dbReference type="Proteomes" id="UP000274661"/>
    </source>
</evidence>
<dbReference type="Pfam" id="PF01569">
    <property type="entry name" value="PAP2"/>
    <property type="match status" value="1"/>
</dbReference>
<dbReference type="InterPro" id="IPR000326">
    <property type="entry name" value="PAP2/HPO"/>
</dbReference>
<protein>
    <submittedName>
        <fullName evidence="2">Phosphatase PAP2 family protein</fullName>
    </submittedName>
</protein>
<organism evidence="2 3">
    <name type="scientific">Sphingomonas ginkgonis</name>
    <dbReference type="NCBI Taxonomy" id="2315330"/>
    <lineage>
        <taxon>Bacteria</taxon>
        <taxon>Pseudomonadati</taxon>
        <taxon>Pseudomonadota</taxon>
        <taxon>Alphaproteobacteria</taxon>
        <taxon>Sphingomonadales</taxon>
        <taxon>Sphingomonadaceae</taxon>
        <taxon>Sphingomonas</taxon>
    </lineage>
</organism>
<dbReference type="InterPro" id="IPR036938">
    <property type="entry name" value="PAP2/HPO_sf"/>
</dbReference>
<dbReference type="RefSeq" id="WP_126719643.1">
    <property type="nucleotide sequence ID" value="NZ_RWJF01000001.1"/>
</dbReference>
<dbReference type="Gene3D" id="1.20.144.10">
    <property type="entry name" value="Phosphatidic acid phosphatase type 2/haloperoxidase"/>
    <property type="match status" value="1"/>
</dbReference>
<sequence>MTKPIKQQDRPLTTIERVDLAVARAVELDDKRQPGRSVKAFAGLGDQPPMQLLSAGIVVGALVTHNPRLRQAGLRMLCAHGLSTVAKGLVKNVVDRTRPNATLEGRGYALEPGQSKEKDLRSMPSGHSAGTIAAAGAAMLDYPGAAPVIAAGALSICAAQLPSKNHFLSDVVAGAAIGAASAALACSLIPAAPDGTGVPGS</sequence>
<keyword evidence="3" id="KW-1185">Reference proteome</keyword>
<dbReference type="EMBL" id="RWJF01000001">
    <property type="protein sequence ID" value="RST31703.1"/>
    <property type="molecule type" value="Genomic_DNA"/>
</dbReference>
<proteinExistence type="predicted"/>
<dbReference type="SUPFAM" id="SSF48317">
    <property type="entry name" value="Acid phosphatase/Vanadium-dependent haloperoxidase"/>
    <property type="match status" value="1"/>
</dbReference>
<dbReference type="SMART" id="SM00014">
    <property type="entry name" value="acidPPc"/>
    <property type="match status" value="1"/>
</dbReference>
<name>A0A3R9WTU7_9SPHN</name>
<reference evidence="2 3" key="1">
    <citation type="submission" date="2018-12" db="EMBL/GenBank/DDBJ databases">
        <title>Sphingomonas sp. HMF7854 Genome sequencing and assembly.</title>
        <authorList>
            <person name="Cha I."/>
            <person name="Kang H."/>
            <person name="Kim H."/>
            <person name="Kang J."/>
            <person name="Joh K."/>
        </authorList>
    </citation>
    <scope>NUCLEOTIDE SEQUENCE [LARGE SCALE GENOMIC DNA]</scope>
    <source>
        <strain evidence="2 3">HMF7854</strain>
    </source>
</reference>
<evidence type="ECO:0000259" key="1">
    <source>
        <dbReference type="SMART" id="SM00014"/>
    </source>
</evidence>
<dbReference type="PANTHER" id="PTHR14969">
    <property type="entry name" value="SPHINGOSINE-1-PHOSPHATE PHOSPHOHYDROLASE"/>
    <property type="match status" value="1"/>
</dbReference>
<gene>
    <name evidence="2" type="ORF">HMF7854_13295</name>
</gene>
<accession>A0A3R9WTU7</accession>
<dbReference type="PANTHER" id="PTHR14969:SF13">
    <property type="entry name" value="AT30094P"/>
    <property type="match status" value="1"/>
</dbReference>
<dbReference type="OrthoDB" id="8004717at2"/>
<evidence type="ECO:0000313" key="2">
    <source>
        <dbReference type="EMBL" id="RST31703.1"/>
    </source>
</evidence>
<feature type="domain" description="Phosphatidic acid phosphatase type 2/haloperoxidase" evidence="1">
    <location>
        <begin position="71"/>
        <end position="186"/>
    </location>
</feature>
<dbReference type="AlphaFoldDB" id="A0A3R9WTU7"/>
<dbReference type="Proteomes" id="UP000274661">
    <property type="component" value="Unassembled WGS sequence"/>
</dbReference>
<comment type="caution">
    <text evidence="2">The sequence shown here is derived from an EMBL/GenBank/DDBJ whole genome shotgun (WGS) entry which is preliminary data.</text>
</comment>